<reference evidence="3 4" key="1">
    <citation type="submission" date="2018-08" db="EMBL/GenBank/DDBJ databases">
        <title>Recombination of ecologically and evolutionarily significant loci maintains genetic cohesion in the Pseudomonas syringae species complex.</title>
        <authorList>
            <person name="Dillon M."/>
            <person name="Thakur S."/>
            <person name="Almeida R.N.D."/>
            <person name="Weir B.S."/>
            <person name="Guttman D.S."/>
        </authorList>
    </citation>
    <scope>NUCLEOTIDE SEQUENCE [LARGE SCALE GENOMIC DNA]</scope>
    <source>
        <strain evidence="2 4">ICMP 13684</strain>
        <strain evidence="1 3">ICMP 13685</strain>
    </source>
</reference>
<evidence type="ECO:0000313" key="2">
    <source>
        <dbReference type="EMBL" id="RMT25688.1"/>
    </source>
</evidence>
<protein>
    <recommendedName>
        <fullName evidence="5">N-acetyltransferase domain-containing protein</fullName>
    </recommendedName>
</protein>
<dbReference type="AlphaFoldDB" id="A0A3M5BJV2"/>
<organism evidence="1 3">
    <name type="scientific">Pseudomonas savastanoi</name>
    <name type="common">Pseudomonas syringae pv. savastanoi</name>
    <dbReference type="NCBI Taxonomy" id="29438"/>
    <lineage>
        <taxon>Bacteria</taxon>
        <taxon>Pseudomonadati</taxon>
        <taxon>Pseudomonadota</taxon>
        <taxon>Gammaproteobacteria</taxon>
        <taxon>Pseudomonadales</taxon>
        <taxon>Pseudomonadaceae</taxon>
        <taxon>Pseudomonas</taxon>
    </lineage>
</organism>
<gene>
    <name evidence="2" type="ORF">ALP51_00742</name>
    <name evidence="1" type="ORF">ALP70_04002</name>
</gene>
<dbReference type="EMBL" id="RBSL01000258">
    <property type="protein sequence ID" value="RMS25664.1"/>
    <property type="molecule type" value="Genomic_DNA"/>
</dbReference>
<evidence type="ECO:0000313" key="1">
    <source>
        <dbReference type="EMBL" id="RMS25664.1"/>
    </source>
</evidence>
<evidence type="ECO:0000313" key="3">
    <source>
        <dbReference type="Proteomes" id="UP000269801"/>
    </source>
</evidence>
<accession>A0A3M5BJV2</accession>
<comment type="caution">
    <text evidence="1">The sequence shown here is derived from an EMBL/GenBank/DDBJ whole genome shotgun (WGS) entry which is preliminary data.</text>
</comment>
<evidence type="ECO:0008006" key="5">
    <source>
        <dbReference type="Google" id="ProtNLM"/>
    </source>
</evidence>
<dbReference type="EMBL" id="RBTE01000339">
    <property type="protein sequence ID" value="RMT25688.1"/>
    <property type="molecule type" value="Genomic_DNA"/>
</dbReference>
<name>A0A3M5BJV2_PSESS</name>
<dbReference type="Proteomes" id="UP000269801">
    <property type="component" value="Unassembled WGS sequence"/>
</dbReference>
<proteinExistence type="predicted"/>
<evidence type="ECO:0000313" key="4">
    <source>
        <dbReference type="Proteomes" id="UP000278180"/>
    </source>
</evidence>
<sequence length="142" mass="15693">MDFSLVRFAQINAAALEQFSDWESGFGFPWRDTPNHMQNDARHLDLSLWYGDTLCGLCFASPSGARTLVRIKLLEGKPSEPGEPHALATRVIELCTFAVAQYCKIIGAVEIVIDSPLEDAVPKYMKAGYQMVNGDLVMAVEP</sequence>
<dbReference type="Proteomes" id="UP000278180">
    <property type="component" value="Unassembled WGS sequence"/>
</dbReference>